<evidence type="ECO:0000259" key="17">
    <source>
        <dbReference type="PROSITE" id="PS50885"/>
    </source>
</evidence>
<evidence type="ECO:0000256" key="7">
    <source>
        <dbReference type="ARBA" id="ARBA00022692"/>
    </source>
</evidence>
<evidence type="ECO:0000256" key="1">
    <source>
        <dbReference type="ARBA" id="ARBA00000085"/>
    </source>
</evidence>
<dbReference type="Pfam" id="PF17203">
    <property type="entry name" value="sCache_3_2"/>
    <property type="match status" value="1"/>
</dbReference>
<dbReference type="Proteomes" id="UP000262582">
    <property type="component" value="Chromosome"/>
</dbReference>
<dbReference type="Pfam" id="PF00672">
    <property type="entry name" value="HAMP"/>
    <property type="match status" value="1"/>
</dbReference>
<evidence type="ECO:0000256" key="5">
    <source>
        <dbReference type="ARBA" id="ARBA00022553"/>
    </source>
</evidence>
<evidence type="ECO:0000256" key="14">
    <source>
        <dbReference type="SAM" id="Coils"/>
    </source>
</evidence>
<evidence type="ECO:0000313" key="18">
    <source>
        <dbReference type="EMBL" id="AXX95271.1"/>
    </source>
</evidence>
<dbReference type="GO" id="GO:0005886">
    <property type="term" value="C:plasma membrane"/>
    <property type="evidence" value="ECO:0007669"/>
    <property type="project" value="UniProtKB-SubCell"/>
</dbReference>
<dbReference type="SMART" id="SM00387">
    <property type="entry name" value="HATPase_c"/>
    <property type="match status" value="1"/>
</dbReference>
<evidence type="ECO:0000256" key="13">
    <source>
        <dbReference type="ARBA" id="ARBA00023136"/>
    </source>
</evidence>
<comment type="catalytic activity">
    <reaction evidence="1">
        <text>ATP + protein L-histidine = ADP + protein N-phospho-L-histidine.</text>
        <dbReference type="EC" id="2.7.13.3"/>
    </reaction>
</comment>
<evidence type="ECO:0000313" key="21">
    <source>
        <dbReference type="Proteomes" id="UP000290588"/>
    </source>
</evidence>
<evidence type="ECO:0000256" key="8">
    <source>
        <dbReference type="ARBA" id="ARBA00022741"/>
    </source>
</evidence>
<keyword evidence="5" id="KW-0597">Phosphoprotein</keyword>
<feature type="transmembrane region" description="Helical" evidence="15">
    <location>
        <begin position="171"/>
        <end position="194"/>
    </location>
</feature>
<dbReference type="PROSITE" id="PS50885">
    <property type="entry name" value="HAMP"/>
    <property type="match status" value="1"/>
</dbReference>
<keyword evidence="10" id="KW-0067">ATP-binding</keyword>
<dbReference type="InterPro" id="IPR003660">
    <property type="entry name" value="HAMP_dom"/>
</dbReference>
<keyword evidence="9 18" id="KW-0418">Kinase</keyword>
<dbReference type="Gene3D" id="6.10.340.10">
    <property type="match status" value="1"/>
</dbReference>
<dbReference type="GO" id="GO:0005524">
    <property type="term" value="F:ATP binding"/>
    <property type="evidence" value="ECO:0007669"/>
    <property type="project" value="UniProtKB-KW"/>
</dbReference>
<dbReference type="SUPFAM" id="SSF55874">
    <property type="entry name" value="ATPase domain of HSP90 chaperone/DNA topoisomerase II/histidine kinase"/>
    <property type="match status" value="1"/>
</dbReference>
<keyword evidence="13 15" id="KW-0472">Membrane</keyword>
<keyword evidence="12" id="KW-0902">Two-component regulatory system</keyword>
<dbReference type="OrthoDB" id="9805967at2"/>
<dbReference type="Proteomes" id="UP000290588">
    <property type="component" value="Unassembled WGS sequence"/>
</dbReference>
<dbReference type="PRINTS" id="PR00344">
    <property type="entry name" value="BCTRLSENSOR"/>
</dbReference>
<dbReference type="InterPro" id="IPR033463">
    <property type="entry name" value="sCache_3"/>
</dbReference>
<dbReference type="PROSITE" id="PS50109">
    <property type="entry name" value="HIS_KIN"/>
    <property type="match status" value="1"/>
</dbReference>
<keyword evidence="20" id="KW-1185">Reference proteome</keyword>
<sequence>MIEKIKTFYLKSIKRRLIITITLTHIILMSVFVYDLLSEQKNFLYTQNIKQVKSLTKSVAQNSVLWILSNDYIGLEELISSISKYPNLEYAMILNKEGKIIAHNDKEYINLYLSDDLSLAFLLSKKIEPYMLVQNDEIIDYIMPIFRENQHIAWVRIALNQNEISQNLEQIFYEAILFILIAIIIGYLFSYFLATNITKDLYTLIKVATQTATGNRNQRADIKREDELGILSNEINKMLDKIEENEKQLEISNKELEKDIVKLELMDSKLTQLNRDLEKKVEEKTYELKKLNENLKKEIKEEVEQNRQKDNMLFQQSKMASMGEMIENIAHQWRQPLSFISTSASGIKLNKEYDTLTDELLNEAVDNIMNSTKFLSNTIDDFRDFYRVDKIKEKFNIKDVLNKTLKLTSSRFTNRAIKVIEDCEDVTILGFENELVQVFINILNNARDVLEELPYEERFIFVTIKKIENEAYISLKDNANGIEPTILEKIFDPYFTTKGSDKGTGIGLFMSREIIEKHFHGKIIAQNETYIYNKKEYKGANFIITIPF</sequence>
<dbReference type="InterPro" id="IPR003594">
    <property type="entry name" value="HATPase_dom"/>
</dbReference>
<dbReference type="SUPFAM" id="SSF103190">
    <property type="entry name" value="Sensory domain-like"/>
    <property type="match status" value="1"/>
</dbReference>
<dbReference type="PANTHER" id="PTHR45528">
    <property type="entry name" value="SENSOR HISTIDINE KINASE CPXA"/>
    <property type="match status" value="1"/>
</dbReference>
<dbReference type="RefSeq" id="WP_118917451.1">
    <property type="nucleotide sequence ID" value="NZ_CP032097.1"/>
</dbReference>
<dbReference type="GO" id="GO:0000155">
    <property type="term" value="F:phosphorelay sensor kinase activity"/>
    <property type="evidence" value="ECO:0007669"/>
    <property type="project" value="InterPro"/>
</dbReference>
<comment type="subcellular location">
    <subcellularLocation>
        <location evidence="2">Cell membrane</location>
        <topology evidence="2">Multi-pass membrane protein</topology>
    </subcellularLocation>
</comment>
<dbReference type="SMART" id="SM00304">
    <property type="entry name" value="HAMP"/>
    <property type="match status" value="1"/>
</dbReference>
<dbReference type="InterPro" id="IPR003661">
    <property type="entry name" value="HisK_dim/P_dom"/>
</dbReference>
<evidence type="ECO:0000256" key="2">
    <source>
        <dbReference type="ARBA" id="ARBA00004651"/>
    </source>
</evidence>
<protein>
    <recommendedName>
        <fullName evidence="3">histidine kinase</fullName>
        <ecNumber evidence="3">2.7.13.3</ecNumber>
    </recommendedName>
</protein>
<dbReference type="InterPro" id="IPR004358">
    <property type="entry name" value="Sig_transdc_His_kin-like_C"/>
</dbReference>
<keyword evidence="7 15" id="KW-0812">Transmembrane</keyword>
<keyword evidence="4" id="KW-1003">Cell membrane</keyword>
<dbReference type="EMBL" id="CP032097">
    <property type="protein sequence ID" value="AXX95271.1"/>
    <property type="molecule type" value="Genomic_DNA"/>
</dbReference>
<dbReference type="Pfam" id="PF00512">
    <property type="entry name" value="HisKA"/>
    <property type="match status" value="1"/>
</dbReference>
<dbReference type="InterPro" id="IPR050398">
    <property type="entry name" value="HssS/ArlS-like"/>
</dbReference>
<feature type="coiled-coil region" evidence="14">
    <location>
        <begin position="228"/>
        <end position="312"/>
    </location>
</feature>
<dbReference type="CDD" id="cd00082">
    <property type="entry name" value="HisKA"/>
    <property type="match status" value="1"/>
</dbReference>
<feature type="transmembrane region" description="Helical" evidence="15">
    <location>
        <begin position="17"/>
        <end position="37"/>
    </location>
</feature>
<dbReference type="SMART" id="SM00388">
    <property type="entry name" value="HisKA"/>
    <property type="match status" value="1"/>
</dbReference>
<evidence type="ECO:0000256" key="11">
    <source>
        <dbReference type="ARBA" id="ARBA00022989"/>
    </source>
</evidence>
<dbReference type="SUPFAM" id="SSF158472">
    <property type="entry name" value="HAMP domain-like"/>
    <property type="match status" value="1"/>
</dbReference>
<evidence type="ECO:0000256" key="10">
    <source>
        <dbReference type="ARBA" id="ARBA00022840"/>
    </source>
</evidence>
<feature type="domain" description="Histidine kinase" evidence="16">
    <location>
        <begin position="328"/>
        <end position="548"/>
    </location>
</feature>
<name>A0A347U8U3_9BACT</name>
<dbReference type="InterPro" id="IPR029151">
    <property type="entry name" value="Sensor-like_sf"/>
</dbReference>
<dbReference type="InterPro" id="IPR005467">
    <property type="entry name" value="His_kinase_dom"/>
</dbReference>
<organism evidence="19 21">
    <name type="scientific">Arcobacter ellisii</name>
    <dbReference type="NCBI Taxonomy" id="913109"/>
    <lineage>
        <taxon>Bacteria</taxon>
        <taxon>Pseudomonadati</taxon>
        <taxon>Campylobacterota</taxon>
        <taxon>Epsilonproteobacteria</taxon>
        <taxon>Campylobacterales</taxon>
        <taxon>Arcobacteraceae</taxon>
        <taxon>Arcobacter</taxon>
    </lineage>
</organism>
<reference evidence="19 21" key="1">
    <citation type="submission" date="2017-09" db="EMBL/GenBank/DDBJ databases">
        <title>Genomics of the genus Arcobacter.</title>
        <authorList>
            <person name="Perez-Cataluna A."/>
            <person name="Figueras M.J."/>
            <person name="Salas-Masso N."/>
        </authorList>
    </citation>
    <scope>NUCLEOTIDE SEQUENCE [LARGE SCALE GENOMIC DNA]</scope>
    <source>
        <strain evidence="19 21">CECT 7837</strain>
    </source>
</reference>
<dbReference type="EC" id="2.7.13.3" evidence="3"/>
<feature type="domain" description="HAMP" evidence="17">
    <location>
        <begin position="195"/>
        <end position="247"/>
    </location>
</feature>
<dbReference type="CDD" id="cd06225">
    <property type="entry name" value="HAMP"/>
    <property type="match status" value="1"/>
</dbReference>
<evidence type="ECO:0000256" key="3">
    <source>
        <dbReference type="ARBA" id="ARBA00012438"/>
    </source>
</evidence>
<keyword evidence="11 15" id="KW-1133">Transmembrane helix</keyword>
<dbReference type="Gene3D" id="1.10.287.130">
    <property type="match status" value="1"/>
</dbReference>
<dbReference type="PANTHER" id="PTHR45528:SF1">
    <property type="entry name" value="SENSOR HISTIDINE KINASE CPXA"/>
    <property type="match status" value="1"/>
</dbReference>
<dbReference type="InterPro" id="IPR036890">
    <property type="entry name" value="HATPase_C_sf"/>
</dbReference>
<proteinExistence type="predicted"/>
<evidence type="ECO:0000313" key="20">
    <source>
        <dbReference type="Proteomes" id="UP000262582"/>
    </source>
</evidence>
<keyword evidence="8" id="KW-0547">Nucleotide-binding</keyword>
<keyword evidence="6" id="KW-0808">Transferase</keyword>
<evidence type="ECO:0000256" key="6">
    <source>
        <dbReference type="ARBA" id="ARBA00022679"/>
    </source>
</evidence>
<gene>
    <name evidence="18" type="ORF">AELL_1613</name>
    <name evidence="19" type="ORF">CP962_08730</name>
</gene>
<evidence type="ECO:0000256" key="12">
    <source>
        <dbReference type="ARBA" id="ARBA00023012"/>
    </source>
</evidence>
<keyword evidence="14" id="KW-0175">Coiled coil</keyword>
<evidence type="ECO:0000259" key="16">
    <source>
        <dbReference type="PROSITE" id="PS50109"/>
    </source>
</evidence>
<dbReference type="SUPFAM" id="SSF47384">
    <property type="entry name" value="Homodimeric domain of signal transducing histidine kinase"/>
    <property type="match status" value="1"/>
</dbReference>
<dbReference type="InterPro" id="IPR036097">
    <property type="entry name" value="HisK_dim/P_sf"/>
</dbReference>
<dbReference type="Pfam" id="PF02518">
    <property type="entry name" value="HATPase_c"/>
    <property type="match status" value="1"/>
</dbReference>
<dbReference type="AlphaFoldDB" id="A0A347U8U3"/>
<dbReference type="EMBL" id="NXIG01000008">
    <property type="protein sequence ID" value="RXI30080.1"/>
    <property type="molecule type" value="Genomic_DNA"/>
</dbReference>
<evidence type="ECO:0000256" key="9">
    <source>
        <dbReference type="ARBA" id="ARBA00022777"/>
    </source>
</evidence>
<evidence type="ECO:0000256" key="15">
    <source>
        <dbReference type="SAM" id="Phobius"/>
    </source>
</evidence>
<evidence type="ECO:0000313" key="19">
    <source>
        <dbReference type="EMBL" id="RXI30080.1"/>
    </source>
</evidence>
<dbReference type="Gene3D" id="3.30.565.10">
    <property type="entry name" value="Histidine kinase-like ATPase, C-terminal domain"/>
    <property type="match status" value="1"/>
</dbReference>
<reference evidence="18 20" key="2">
    <citation type="submission" date="2018-08" db="EMBL/GenBank/DDBJ databases">
        <title>Complete genome of the Arcobacter ellisii type strain LMG 26155.</title>
        <authorList>
            <person name="Miller W.G."/>
            <person name="Yee E."/>
            <person name="Bono J.L."/>
        </authorList>
    </citation>
    <scope>NUCLEOTIDE SEQUENCE [LARGE SCALE GENOMIC DNA]</scope>
    <source>
        <strain evidence="18 20">LMG 26155</strain>
    </source>
</reference>
<evidence type="ECO:0000256" key="4">
    <source>
        <dbReference type="ARBA" id="ARBA00022475"/>
    </source>
</evidence>
<accession>A0A347U8U3</accession>
<dbReference type="KEGG" id="aell:AELL_1613"/>